<reference evidence="4 5" key="1">
    <citation type="submission" date="2016-10" db="EMBL/GenBank/DDBJ databases">
        <title>Complete genome sequences of three Cupriavidus strains isolated from various Malaysian environments.</title>
        <authorList>
            <person name="Abdullah A.A.-A."/>
            <person name="Shafie N.A.H."/>
            <person name="Lau N.S."/>
        </authorList>
    </citation>
    <scope>NUCLEOTIDE SEQUENCE [LARGE SCALE GENOMIC DNA]</scope>
    <source>
        <strain evidence="4 5">USMAA1020</strain>
        <plasmid evidence="4 5">unnamed1</plasmid>
    </source>
</reference>
<dbReference type="SUPFAM" id="SSF47729">
    <property type="entry name" value="IHF-like DNA-binding proteins"/>
    <property type="match status" value="1"/>
</dbReference>
<sequence length="111" mass="12643">MTGKRNIVRRKRNMVRRIAEKHGLSQRCVERVMDDLKRQFINDIATTGFARWGGFGVFRVDIHRTPPFRSPRLQFRPAPELRDAVKATLVRPQVDDPTDADAAGTVTSSNP</sequence>
<dbReference type="RefSeq" id="WP_071073817.1">
    <property type="nucleotide sequence ID" value="NZ_CP017756.1"/>
</dbReference>
<geneLocation type="plasmid" evidence="4 5">
    <name>unnamed1</name>
</geneLocation>
<accession>A0ABN4TX83</accession>
<evidence type="ECO:0000313" key="5">
    <source>
        <dbReference type="Proteomes" id="UP000177515"/>
    </source>
</evidence>
<name>A0ABN4TX83_9BURK</name>
<evidence type="ECO:0000313" key="4">
    <source>
        <dbReference type="EMBL" id="AOZ11184.1"/>
    </source>
</evidence>
<evidence type="ECO:0008006" key="6">
    <source>
        <dbReference type="Google" id="ProtNLM"/>
    </source>
</evidence>
<keyword evidence="5" id="KW-1185">Reference proteome</keyword>
<dbReference type="Pfam" id="PF00216">
    <property type="entry name" value="Bac_DNA_binding"/>
    <property type="match status" value="1"/>
</dbReference>
<gene>
    <name evidence="4" type="ORF">BKK80_35110</name>
</gene>
<organism evidence="4 5">
    <name type="scientific">Cupriavidus malaysiensis</name>
    <dbReference type="NCBI Taxonomy" id="367825"/>
    <lineage>
        <taxon>Bacteria</taxon>
        <taxon>Pseudomonadati</taxon>
        <taxon>Pseudomonadota</taxon>
        <taxon>Betaproteobacteria</taxon>
        <taxon>Burkholderiales</taxon>
        <taxon>Burkholderiaceae</taxon>
        <taxon>Cupriavidus</taxon>
    </lineage>
</organism>
<dbReference type="Gene3D" id="4.10.520.10">
    <property type="entry name" value="IHF-like DNA-binding proteins"/>
    <property type="match status" value="1"/>
</dbReference>
<evidence type="ECO:0000256" key="2">
    <source>
        <dbReference type="ARBA" id="ARBA00023125"/>
    </source>
</evidence>
<evidence type="ECO:0000256" key="1">
    <source>
        <dbReference type="ARBA" id="ARBA00010529"/>
    </source>
</evidence>
<feature type="region of interest" description="Disordered" evidence="3">
    <location>
        <begin position="89"/>
        <end position="111"/>
    </location>
</feature>
<comment type="similarity">
    <text evidence="1">Belongs to the bacterial histone-like protein family.</text>
</comment>
<dbReference type="InterPro" id="IPR010992">
    <property type="entry name" value="IHF-like_DNA-bd_dom_sf"/>
</dbReference>
<keyword evidence="4" id="KW-0614">Plasmid</keyword>
<dbReference type="Proteomes" id="UP000177515">
    <property type="component" value="Plasmid unnamed1"/>
</dbReference>
<keyword evidence="2" id="KW-0238">DNA-binding</keyword>
<dbReference type="InterPro" id="IPR000119">
    <property type="entry name" value="Hist_DNA-bd"/>
</dbReference>
<proteinExistence type="inferred from homology"/>
<evidence type="ECO:0000256" key="3">
    <source>
        <dbReference type="SAM" id="MobiDB-lite"/>
    </source>
</evidence>
<protein>
    <recommendedName>
        <fullName evidence="6">HU family DNA-binding protein</fullName>
    </recommendedName>
</protein>
<dbReference type="EMBL" id="CP017756">
    <property type="protein sequence ID" value="AOZ11184.1"/>
    <property type="molecule type" value="Genomic_DNA"/>
</dbReference>